<gene>
    <name evidence="1" type="ORF">SAMN05421841_1849</name>
</gene>
<dbReference type="InterPro" id="IPR038707">
    <property type="entry name" value="TraQ_sf"/>
</dbReference>
<keyword evidence="2" id="KW-1185">Reference proteome</keyword>
<dbReference type="InterPro" id="IPR024355">
    <property type="entry name" value="TraQ_bacteroidetes"/>
</dbReference>
<dbReference type="STRING" id="356305.SAMN05421841_1849"/>
<dbReference type="PROSITE" id="PS51257">
    <property type="entry name" value="PROKAR_LIPOPROTEIN"/>
    <property type="match status" value="1"/>
</dbReference>
<dbReference type="Proteomes" id="UP000199469">
    <property type="component" value="Unassembled WGS sequence"/>
</dbReference>
<accession>A0A1I0QEM5</accession>
<dbReference type="AlphaFoldDB" id="A0A1I0QEM5"/>
<name>A0A1I0QEM5_9FLAO</name>
<dbReference type="OrthoDB" id="669114at2"/>
<protein>
    <recommendedName>
        <fullName evidence="3">DUF3872 domain-containing protein</fullName>
    </recommendedName>
</protein>
<dbReference type="RefSeq" id="WP_089791710.1">
    <property type="nucleotide sequence ID" value="NZ_FOIU01000001.1"/>
</dbReference>
<dbReference type="Gene3D" id="2.60.40.2410">
    <property type="entry name" value="Uncharacterised protein PF12988, DUF3872"/>
    <property type="match status" value="1"/>
</dbReference>
<evidence type="ECO:0000313" key="1">
    <source>
        <dbReference type="EMBL" id="SEW25373.1"/>
    </source>
</evidence>
<evidence type="ECO:0008006" key="3">
    <source>
        <dbReference type="Google" id="ProtNLM"/>
    </source>
</evidence>
<reference evidence="2" key="1">
    <citation type="submission" date="2016-10" db="EMBL/GenBank/DDBJ databases">
        <authorList>
            <person name="Varghese N."/>
            <person name="Submissions S."/>
        </authorList>
    </citation>
    <scope>NUCLEOTIDE SEQUENCE [LARGE SCALE GENOMIC DNA]</scope>
    <source>
        <strain evidence="2">DSM 17724</strain>
    </source>
</reference>
<organism evidence="1 2">
    <name type="scientific">Chryseobacterium wanjuense</name>
    <dbReference type="NCBI Taxonomy" id="356305"/>
    <lineage>
        <taxon>Bacteria</taxon>
        <taxon>Pseudomonadati</taxon>
        <taxon>Bacteroidota</taxon>
        <taxon>Flavobacteriia</taxon>
        <taxon>Flavobacteriales</taxon>
        <taxon>Weeksellaceae</taxon>
        <taxon>Chryseobacterium group</taxon>
        <taxon>Chryseobacterium</taxon>
    </lineage>
</organism>
<dbReference type="EMBL" id="FOIU01000001">
    <property type="protein sequence ID" value="SEW25373.1"/>
    <property type="molecule type" value="Genomic_DNA"/>
</dbReference>
<dbReference type="Pfam" id="PF12988">
    <property type="entry name" value="TraQ_transposon"/>
    <property type="match status" value="1"/>
</dbReference>
<sequence length="143" mass="16891">MRINIKTCSIGKLKLLLFFLITVMFTSSCEKELEIQTNFPFELEVMPVPTELGGEETVEILCHIKREGQYNAVQYSIRYFQYEGQGALMFPSYKPFKPNFSYLIPEDTFTLYYKTKSKGSHEFQIWVYDNFGNEKTMEFSFDF</sequence>
<proteinExistence type="predicted"/>
<evidence type="ECO:0000313" key="2">
    <source>
        <dbReference type="Proteomes" id="UP000199469"/>
    </source>
</evidence>